<evidence type="ECO:0000259" key="3">
    <source>
        <dbReference type="Pfam" id="PF22688"/>
    </source>
</evidence>
<dbReference type="InterPro" id="IPR017788">
    <property type="entry name" value="Hda"/>
</dbReference>
<dbReference type="Gene3D" id="1.10.8.60">
    <property type="match status" value="1"/>
</dbReference>
<evidence type="ECO:0000259" key="2">
    <source>
        <dbReference type="Pfam" id="PF00308"/>
    </source>
</evidence>
<feature type="domain" description="Hda lid" evidence="3">
    <location>
        <begin position="156"/>
        <end position="220"/>
    </location>
</feature>
<comment type="caution">
    <text evidence="4">The sequence shown here is derived from an EMBL/GenBank/DDBJ whole genome shotgun (WGS) entry which is preliminary data.</text>
</comment>
<reference evidence="4 5" key="1">
    <citation type="submission" date="2020-08" db="EMBL/GenBank/DDBJ databases">
        <title>Aquariorum lacteus gen. nov., sp. nov., a new member of the family Comamonadaceae, isolated from freshwater aquarium.</title>
        <authorList>
            <person name="Chun S.-J."/>
        </authorList>
    </citation>
    <scope>NUCLEOTIDE SEQUENCE [LARGE SCALE GENOMIC DNA]</scope>
    <source>
        <strain evidence="4 5">SJAQ100</strain>
    </source>
</reference>
<evidence type="ECO:0000256" key="1">
    <source>
        <dbReference type="RuleBase" id="RU004227"/>
    </source>
</evidence>
<feature type="domain" description="Chromosomal replication initiator protein DnaA ATPAse" evidence="2">
    <location>
        <begin position="15"/>
        <end position="67"/>
    </location>
</feature>
<dbReference type="PANTHER" id="PTHR30050:SF5">
    <property type="entry name" value="DNAA REGULATORY INACTIVATOR HDA"/>
    <property type="match status" value="1"/>
</dbReference>
<dbReference type="NCBIfam" id="TIGR03420">
    <property type="entry name" value="DnaA_homol_Hda"/>
    <property type="match status" value="1"/>
</dbReference>
<dbReference type="PRINTS" id="PR00051">
    <property type="entry name" value="DNAA"/>
</dbReference>
<organism evidence="4 5">
    <name type="scientific">Aquariibacter albus</name>
    <dbReference type="NCBI Taxonomy" id="2759899"/>
    <lineage>
        <taxon>Bacteria</taxon>
        <taxon>Pseudomonadati</taxon>
        <taxon>Pseudomonadota</taxon>
        <taxon>Betaproteobacteria</taxon>
        <taxon>Burkholderiales</taxon>
        <taxon>Sphaerotilaceae</taxon>
        <taxon>Aquariibacter</taxon>
    </lineage>
</organism>
<sequence length="228" mass="24962">MRQLTLPIAPGPAPRFENFRIGANAAALPALQALLHRPRPSTPLMLWGPAGSGKSHLLHAVEAALAETGHRAGRLDAGGPLPAGWDERWALLILDGAEALDPLRQHVAFTLFVEASTRGLPVLSAARLPPVDLPLREDLRSRLGWGLVFQLQPLADAEVREVLRDEAARRGLKLQDEAIDWLLLRQARDLGTLMDLLDRVDAYALEHQRAVTIPLLRAMLGGWTETPD</sequence>
<proteinExistence type="inferred from homology"/>
<dbReference type="Proteomes" id="UP000586093">
    <property type="component" value="Unassembled WGS sequence"/>
</dbReference>
<dbReference type="SUPFAM" id="SSF52540">
    <property type="entry name" value="P-loop containing nucleoside triphosphate hydrolases"/>
    <property type="match status" value="1"/>
</dbReference>
<name>A0A839HMA7_9BURK</name>
<dbReference type="PANTHER" id="PTHR30050">
    <property type="entry name" value="CHROMOSOMAL REPLICATION INITIATOR PROTEIN DNAA"/>
    <property type="match status" value="1"/>
</dbReference>
<protein>
    <submittedName>
        <fullName evidence="4">DnaA regulatory inactivator Hda</fullName>
    </submittedName>
</protein>
<comment type="similarity">
    <text evidence="1">Belongs to the DnaA family.</text>
</comment>
<dbReference type="Pfam" id="PF00308">
    <property type="entry name" value="Bac_DnaA"/>
    <property type="match status" value="1"/>
</dbReference>
<keyword evidence="1" id="KW-0235">DNA replication</keyword>
<dbReference type="InterPro" id="IPR013317">
    <property type="entry name" value="DnaA_dom"/>
</dbReference>
<dbReference type="GO" id="GO:0032297">
    <property type="term" value="P:negative regulation of DNA-templated DNA replication initiation"/>
    <property type="evidence" value="ECO:0007669"/>
    <property type="project" value="InterPro"/>
</dbReference>
<dbReference type="Gene3D" id="3.40.50.300">
    <property type="entry name" value="P-loop containing nucleotide triphosphate hydrolases"/>
    <property type="match status" value="1"/>
</dbReference>
<dbReference type="GO" id="GO:0006270">
    <property type="term" value="P:DNA replication initiation"/>
    <property type="evidence" value="ECO:0007669"/>
    <property type="project" value="TreeGrafter"/>
</dbReference>
<dbReference type="InterPro" id="IPR055199">
    <property type="entry name" value="Hda_lid"/>
</dbReference>
<accession>A0A839HMA7</accession>
<keyword evidence="5" id="KW-1185">Reference proteome</keyword>
<gene>
    <name evidence="4" type="primary">hda</name>
    <name evidence="4" type="ORF">H4F90_00705</name>
</gene>
<dbReference type="InterPro" id="IPR027417">
    <property type="entry name" value="P-loop_NTPase"/>
</dbReference>
<dbReference type="Pfam" id="PF22688">
    <property type="entry name" value="Hda_lid"/>
    <property type="match status" value="1"/>
</dbReference>
<dbReference type="EMBL" id="JACIVI010000001">
    <property type="protein sequence ID" value="MBB1160500.1"/>
    <property type="molecule type" value="Genomic_DNA"/>
</dbReference>
<evidence type="ECO:0000313" key="5">
    <source>
        <dbReference type="Proteomes" id="UP000586093"/>
    </source>
</evidence>
<evidence type="ECO:0000313" key="4">
    <source>
        <dbReference type="EMBL" id="MBB1160500.1"/>
    </source>
</evidence>
<dbReference type="AlphaFoldDB" id="A0A839HMA7"/>
<dbReference type="InterPro" id="IPR020591">
    <property type="entry name" value="Chromosome_initiator_DnaA-like"/>
</dbReference>